<dbReference type="Proteomes" id="UP000326924">
    <property type="component" value="Unassembled WGS sequence"/>
</dbReference>
<dbReference type="InParanoid" id="A0A5J5FB13"/>
<accession>A0A5J5FB13</accession>
<evidence type="ECO:0000313" key="2">
    <source>
        <dbReference type="EMBL" id="KAA8914379.1"/>
    </source>
</evidence>
<sequence length="247" mass="26304">MREYPPSLTKQPWRGLYEAQNSPVCKASSKQPTGILPQRHYPKFLHGAEAFHRQVLKAAMDLRPKRTHKESIRQTKSVKQVMLASTRSCTGGPASVSGATLATPGRPAQELKGPANAAPFWSSPHAILVSLAHSSTPPPQQPSFLLYRFLTAIAKMSSGPHNTRTSTRATPVGDTNPTASASTQPISQGSSSATGAIGPIVTLGTTAAAIGSKLQAVITTLGTDGIRDLLMKTPCPRCLSRYCTPRR</sequence>
<comment type="caution">
    <text evidence="2">The sequence shown here is derived from an EMBL/GenBank/DDBJ whole genome shotgun (WGS) entry which is preliminary data.</text>
</comment>
<dbReference type="AlphaFoldDB" id="A0A5J5FB13"/>
<organism evidence="2 3">
    <name type="scientific">Sphaerosporella brunnea</name>
    <dbReference type="NCBI Taxonomy" id="1250544"/>
    <lineage>
        <taxon>Eukaryota</taxon>
        <taxon>Fungi</taxon>
        <taxon>Dikarya</taxon>
        <taxon>Ascomycota</taxon>
        <taxon>Pezizomycotina</taxon>
        <taxon>Pezizomycetes</taxon>
        <taxon>Pezizales</taxon>
        <taxon>Pyronemataceae</taxon>
        <taxon>Sphaerosporella</taxon>
    </lineage>
</organism>
<reference evidence="2 3" key="1">
    <citation type="submission" date="2019-09" db="EMBL/GenBank/DDBJ databases">
        <title>Draft genome of the ectomycorrhizal ascomycete Sphaerosporella brunnea.</title>
        <authorList>
            <consortium name="DOE Joint Genome Institute"/>
            <person name="Benucci G.M."/>
            <person name="Marozzi G."/>
            <person name="Antonielli L."/>
            <person name="Sanchez S."/>
            <person name="Marco P."/>
            <person name="Wang X."/>
            <person name="Falini L.B."/>
            <person name="Barry K."/>
            <person name="Haridas S."/>
            <person name="Lipzen A."/>
            <person name="Labutti K."/>
            <person name="Grigoriev I.V."/>
            <person name="Murat C."/>
            <person name="Martin F."/>
            <person name="Albertini E."/>
            <person name="Donnini D."/>
            <person name="Bonito G."/>
        </authorList>
    </citation>
    <scope>NUCLEOTIDE SEQUENCE [LARGE SCALE GENOMIC DNA]</scope>
    <source>
        <strain evidence="2 3">Sb_GMNB300</strain>
    </source>
</reference>
<dbReference type="EMBL" id="VXIS01000006">
    <property type="protein sequence ID" value="KAA8914379.1"/>
    <property type="molecule type" value="Genomic_DNA"/>
</dbReference>
<name>A0A5J5FB13_9PEZI</name>
<feature type="compositionally biased region" description="Polar residues" evidence="1">
    <location>
        <begin position="159"/>
        <end position="194"/>
    </location>
</feature>
<evidence type="ECO:0000256" key="1">
    <source>
        <dbReference type="SAM" id="MobiDB-lite"/>
    </source>
</evidence>
<proteinExistence type="predicted"/>
<keyword evidence="3" id="KW-1185">Reference proteome</keyword>
<gene>
    <name evidence="2" type="ORF">FN846DRAFT_902093</name>
</gene>
<protein>
    <submittedName>
        <fullName evidence="2">Uncharacterized protein</fullName>
    </submittedName>
</protein>
<feature type="region of interest" description="Disordered" evidence="1">
    <location>
        <begin position="158"/>
        <end position="194"/>
    </location>
</feature>
<evidence type="ECO:0000313" key="3">
    <source>
        <dbReference type="Proteomes" id="UP000326924"/>
    </source>
</evidence>